<accession>A0A922MLX7</accession>
<name>A0A922MLX7_SPOEX</name>
<gene>
    <name evidence="1" type="ORF">HF086_002135</name>
</gene>
<reference evidence="1" key="1">
    <citation type="journal article" date="2021" name="G3 (Bethesda)">
        <title>Genome and transcriptome analysis of the beet armyworm Spodoptera exigua reveals targets for pest control. .</title>
        <authorList>
            <person name="Simon S."/>
            <person name="Breeschoten T."/>
            <person name="Jansen H.J."/>
            <person name="Dirks R.P."/>
            <person name="Schranz M.E."/>
            <person name="Ros V.I.D."/>
        </authorList>
    </citation>
    <scope>NUCLEOTIDE SEQUENCE</scope>
    <source>
        <strain evidence="1">TB_SE_WUR_2020</strain>
    </source>
</reference>
<feature type="non-terminal residue" evidence="1">
    <location>
        <position position="1"/>
    </location>
</feature>
<dbReference type="AlphaFoldDB" id="A0A922MLX7"/>
<sequence length="105" mass="12262">YSGILYNMLRSRNTSLDSDVNFIIDYADMLYEDAEGKLLFEALQDFEAYPNGTRTSTQVCQCLVDSFFAPYRHLLRSGKRHILLDAINYMLKIRFPNRNQSLKIL</sequence>
<comment type="caution">
    <text evidence="1">The sequence shown here is derived from an EMBL/GenBank/DDBJ whole genome shotgun (WGS) entry which is preliminary data.</text>
</comment>
<dbReference type="Proteomes" id="UP000814243">
    <property type="component" value="Unassembled WGS sequence"/>
</dbReference>
<protein>
    <submittedName>
        <fullName evidence="1">Uncharacterized protein</fullName>
    </submittedName>
</protein>
<proteinExistence type="predicted"/>
<evidence type="ECO:0000313" key="2">
    <source>
        <dbReference type="Proteomes" id="UP000814243"/>
    </source>
</evidence>
<evidence type="ECO:0000313" key="1">
    <source>
        <dbReference type="EMBL" id="KAH9639446.1"/>
    </source>
</evidence>
<dbReference type="EMBL" id="JACEFF010000343">
    <property type="protein sequence ID" value="KAH9639446.1"/>
    <property type="molecule type" value="Genomic_DNA"/>
</dbReference>
<organism evidence="1 2">
    <name type="scientific">Spodoptera exigua</name>
    <name type="common">Beet armyworm</name>
    <name type="synonym">Noctua fulgens</name>
    <dbReference type="NCBI Taxonomy" id="7107"/>
    <lineage>
        <taxon>Eukaryota</taxon>
        <taxon>Metazoa</taxon>
        <taxon>Ecdysozoa</taxon>
        <taxon>Arthropoda</taxon>
        <taxon>Hexapoda</taxon>
        <taxon>Insecta</taxon>
        <taxon>Pterygota</taxon>
        <taxon>Neoptera</taxon>
        <taxon>Endopterygota</taxon>
        <taxon>Lepidoptera</taxon>
        <taxon>Glossata</taxon>
        <taxon>Ditrysia</taxon>
        <taxon>Noctuoidea</taxon>
        <taxon>Noctuidae</taxon>
        <taxon>Amphipyrinae</taxon>
        <taxon>Spodoptera</taxon>
    </lineage>
</organism>